<evidence type="ECO:0000256" key="1">
    <source>
        <dbReference type="SAM" id="Phobius"/>
    </source>
</evidence>
<keyword evidence="1" id="KW-1133">Transmembrane helix</keyword>
<proteinExistence type="predicted"/>
<reference evidence="2 3" key="1">
    <citation type="submission" date="2014-04" db="EMBL/GenBank/DDBJ databases">
        <title>Evolutionary Origins and Diversification of the Mycorrhizal Mutualists.</title>
        <authorList>
            <consortium name="DOE Joint Genome Institute"/>
            <consortium name="Mycorrhizal Genomics Consortium"/>
            <person name="Kohler A."/>
            <person name="Kuo A."/>
            <person name="Nagy L.G."/>
            <person name="Floudas D."/>
            <person name="Copeland A."/>
            <person name="Barry K.W."/>
            <person name="Cichocki N."/>
            <person name="Veneault-Fourrey C."/>
            <person name="LaButti K."/>
            <person name="Lindquist E.A."/>
            <person name="Lipzen A."/>
            <person name="Lundell T."/>
            <person name="Morin E."/>
            <person name="Murat C."/>
            <person name="Riley R."/>
            <person name="Ohm R."/>
            <person name="Sun H."/>
            <person name="Tunlid A."/>
            <person name="Henrissat B."/>
            <person name="Grigoriev I.V."/>
            <person name="Hibbett D.S."/>
            <person name="Martin F."/>
        </authorList>
    </citation>
    <scope>NUCLEOTIDE SEQUENCE [LARGE SCALE GENOMIC DNA]</scope>
    <source>
        <strain evidence="2 3">FD-317 M1</strain>
    </source>
</reference>
<dbReference type="EMBL" id="KN834796">
    <property type="protein sequence ID" value="KIK56623.1"/>
    <property type="molecule type" value="Genomic_DNA"/>
</dbReference>
<evidence type="ECO:0000313" key="2">
    <source>
        <dbReference type="EMBL" id="KIK56623.1"/>
    </source>
</evidence>
<organism evidence="2 3">
    <name type="scientific">Collybiopsis luxurians FD-317 M1</name>
    <dbReference type="NCBI Taxonomy" id="944289"/>
    <lineage>
        <taxon>Eukaryota</taxon>
        <taxon>Fungi</taxon>
        <taxon>Dikarya</taxon>
        <taxon>Basidiomycota</taxon>
        <taxon>Agaricomycotina</taxon>
        <taxon>Agaricomycetes</taxon>
        <taxon>Agaricomycetidae</taxon>
        <taxon>Agaricales</taxon>
        <taxon>Marasmiineae</taxon>
        <taxon>Omphalotaceae</taxon>
        <taxon>Collybiopsis</taxon>
        <taxon>Collybiopsis luxurians</taxon>
    </lineage>
</organism>
<protein>
    <submittedName>
        <fullName evidence="2">Uncharacterized protein</fullName>
    </submittedName>
</protein>
<feature type="transmembrane region" description="Helical" evidence="1">
    <location>
        <begin position="84"/>
        <end position="102"/>
    </location>
</feature>
<gene>
    <name evidence="2" type="ORF">GYMLUDRAFT_779532</name>
</gene>
<name>A0A0D0CMZ1_9AGAR</name>
<keyword evidence="1" id="KW-0812">Transmembrane</keyword>
<evidence type="ECO:0000313" key="3">
    <source>
        <dbReference type="Proteomes" id="UP000053593"/>
    </source>
</evidence>
<keyword evidence="1" id="KW-0472">Membrane</keyword>
<accession>A0A0D0CMZ1</accession>
<dbReference type="AlphaFoldDB" id="A0A0D0CMZ1"/>
<feature type="transmembrane region" description="Helical" evidence="1">
    <location>
        <begin position="37"/>
        <end position="63"/>
    </location>
</feature>
<dbReference type="Proteomes" id="UP000053593">
    <property type="component" value="Unassembled WGS sequence"/>
</dbReference>
<feature type="transmembrane region" description="Helical" evidence="1">
    <location>
        <begin position="12"/>
        <end position="31"/>
    </location>
</feature>
<keyword evidence="3" id="KW-1185">Reference proteome</keyword>
<sequence length="197" mass="22548">MPLISLRDFDSSYWCFIIMPVLTPISIQFYTRLRHPFFALLVCLPCARTIQMSLTVSIFILSLSCIKGASRDSDTLARRKKGKSDLLSVWRPMFAYFTYFLWCARKRRNAGLWVMPRTSARALYSMGLEAAFPSQNINLNLSFGPRSFQGQAWTKYCSPSFSLSAPNTTLRSRRCPLSCRGSWDLVLSQVRPSMIMP</sequence>
<dbReference type="HOGENOM" id="CLU_1384311_0_0_1"/>